<feature type="region of interest" description="Disordered" evidence="3">
    <location>
        <begin position="1"/>
        <end position="30"/>
    </location>
</feature>
<organism evidence="4 5">
    <name type="scientific">Fictibacillus arsenicus</name>
    <dbReference type="NCBI Taxonomy" id="255247"/>
    <lineage>
        <taxon>Bacteria</taxon>
        <taxon>Bacillati</taxon>
        <taxon>Bacillota</taxon>
        <taxon>Bacilli</taxon>
        <taxon>Bacillales</taxon>
        <taxon>Fictibacillaceae</taxon>
        <taxon>Fictibacillus</taxon>
    </lineage>
</organism>
<comment type="similarity">
    <text evidence="2">Belongs to the UPF0291 family.</text>
</comment>
<keyword evidence="5" id="KW-1185">Reference proteome</keyword>
<dbReference type="Pfam" id="PF05979">
    <property type="entry name" value="DUF896"/>
    <property type="match status" value="1"/>
</dbReference>
<dbReference type="PANTHER" id="PTHR37300:SF1">
    <property type="entry name" value="UPF0291 PROTEIN YNZC"/>
    <property type="match status" value="1"/>
</dbReference>
<dbReference type="InterPro" id="IPR009242">
    <property type="entry name" value="DUF896"/>
</dbReference>
<evidence type="ECO:0000256" key="2">
    <source>
        <dbReference type="HAMAP-Rule" id="MF_01103"/>
    </source>
</evidence>
<dbReference type="SUPFAM" id="SSF158221">
    <property type="entry name" value="YnzC-like"/>
    <property type="match status" value="1"/>
</dbReference>
<feature type="compositionally biased region" description="Basic and acidic residues" evidence="3">
    <location>
        <begin position="63"/>
        <end position="79"/>
    </location>
</feature>
<sequence>MLSKDKMQRINELSRKSKQTELSKEEKVEQKKLREEYLKVFRKSFVQDLHGVTFVDPNGNDVTPEKLKRSKDNKNNLKH</sequence>
<comment type="subcellular location">
    <subcellularLocation>
        <location evidence="2">Cytoplasm</location>
    </subcellularLocation>
</comment>
<accession>A0A1B1Z4J5</accession>
<evidence type="ECO:0000313" key="4">
    <source>
        <dbReference type="EMBL" id="ANX12425.1"/>
    </source>
</evidence>
<dbReference type="Gene3D" id="1.10.287.540">
    <property type="entry name" value="Helix hairpin bin"/>
    <property type="match status" value="1"/>
</dbReference>
<feature type="region of interest" description="Disordered" evidence="3">
    <location>
        <begin position="53"/>
        <end position="79"/>
    </location>
</feature>
<reference evidence="4 5" key="1">
    <citation type="submission" date="2016-08" db="EMBL/GenBank/DDBJ databases">
        <title>Complete genome sequence of Fictibacillus arsenicus G25-54, a strain with toxicity to nematodes and a potential arsenic-resistance activity.</title>
        <authorList>
            <person name="Zheng Z."/>
        </authorList>
    </citation>
    <scope>NUCLEOTIDE SEQUENCE [LARGE SCALE GENOMIC DNA]</scope>
    <source>
        <strain evidence="4 5">G25-54</strain>
    </source>
</reference>
<evidence type="ECO:0000313" key="5">
    <source>
        <dbReference type="Proteomes" id="UP000077412"/>
    </source>
</evidence>
<protein>
    <recommendedName>
        <fullName evidence="2">UPF0291 protein ABE41_010425</fullName>
    </recommendedName>
</protein>
<gene>
    <name evidence="4" type="ORF">ABE41_010425</name>
</gene>
<dbReference type="EMBL" id="CP016761">
    <property type="protein sequence ID" value="ANX12425.1"/>
    <property type="molecule type" value="Genomic_DNA"/>
</dbReference>
<keyword evidence="1 2" id="KW-0963">Cytoplasm</keyword>
<dbReference type="Proteomes" id="UP000077412">
    <property type="component" value="Chromosome"/>
</dbReference>
<evidence type="ECO:0000256" key="3">
    <source>
        <dbReference type="SAM" id="MobiDB-lite"/>
    </source>
</evidence>
<dbReference type="RefSeq" id="WP_066289779.1">
    <property type="nucleotide sequence ID" value="NZ_CP016761.1"/>
</dbReference>
<dbReference type="STRING" id="255247.ABE41_010425"/>
<dbReference type="KEGG" id="far:ABE41_010425"/>
<proteinExistence type="inferred from homology"/>
<dbReference type="GO" id="GO:0005737">
    <property type="term" value="C:cytoplasm"/>
    <property type="evidence" value="ECO:0007669"/>
    <property type="project" value="UniProtKB-SubCell"/>
</dbReference>
<dbReference type="OrthoDB" id="390105at2"/>
<dbReference type="AlphaFoldDB" id="A0A1B1Z4J5"/>
<name>A0A1B1Z4J5_9BACL</name>
<dbReference type="PANTHER" id="PTHR37300">
    <property type="entry name" value="UPF0291 PROTEIN CBO2609/CLC_2481"/>
    <property type="match status" value="1"/>
</dbReference>
<dbReference type="HAMAP" id="MF_01103">
    <property type="entry name" value="UPF0291"/>
    <property type="match status" value="1"/>
</dbReference>
<evidence type="ECO:0000256" key="1">
    <source>
        <dbReference type="ARBA" id="ARBA00022490"/>
    </source>
</evidence>